<feature type="transmembrane region" description="Helical" evidence="1">
    <location>
        <begin position="102"/>
        <end position="118"/>
    </location>
</feature>
<evidence type="ECO:0000256" key="1">
    <source>
        <dbReference type="SAM" id="Phobius"/>
    </source>
</evidence>
<sequence length="208" mass="23751">MSKRLVYWALIASLGIFGVSLQIAEDGWGMLLYYTVLSNMLVLSFLIFLCLNEKENPLNQDKQLLRIKGGVTMAITITFVIYHFLLAPLAKPEDFWNVRNFLVHYIVPIALILDTLLIDTRKVYRWSDPFSWSLTPLFYSLFAIFNGLVTKLPVPGATDSPFPYFFINVGKYGWPTVLQNSLGIFIGYVLVGYLLVISKYFLGKKQSN</sequence>
<protein>
    <recommendedName>
        <fullName evidence="4">Pr6Pr family membrane protein</fullName>
    </recommendedName>
</protein>
<keyword evidence="1" id="KW-1133">Transmembrane helix</keyword>
<keyword evidence="1" id="KW-0812">Transmembrane</keyword>
<feature type="transmembrane region" description="Helical" evidence="1">
    <location>
        <begin position="30"/>
        <end position="51"/>
    </location>
</feature>
<comment type="caution">
    <text evidence="2">The sequence shown here is derived from an EMBL/GenBank/DDBJ whole genome shotgun (WGS) entry which is preliminary data.</text>
</comment>
<feature type="transmembrane region" description="Helical" evidence="1">
    <location>
        <begin position="130"/>
        <end position="149"/>
    </location>
</feature>
<dbReference type="EMBL" id="VOHL01000001">
    <property type="protein sequence ID" value="TWS99002.1"/>
    <property type="molecule type" value="Genomic_DNA"/>
</dbReference>
<accession>A0A5C5SFB9</accession>
<dbReference type="Proteomes" id="UP000317430">
    <property type="component" value="Unassembled WGS sequence"/>
</dbReference>
<dbReference type="RefSeq" id="WP_146566123.1">
    <property type="nucleotide sequence ID" value="NZ_VOHL01000001.1"/>
</dbReference>
<dbReference type="OrthoDB" id="2339644at2"/>
<reference evidence="2 3" key="1">
    <citation type="submission" date="2019-08" db="EMBL/GenBank/DDBJ databases">
        <authorList>
            <person name="Lei W."/>
        </authorList>
    </citation>
    <scope>NUCLEOTIDE SEQUENCE [LARGE SCALE GENOMIC DNA]</scope>
    <source>
        <strain evidence="2 3">CCUG 66496</strain>
    </source>
</reference>
<dbReference type="InterPro" id="IPR049713">
    <property type="entry name" value="Pr6Pr-like"/>
</dbReference>
<evidence type="ECO:0000313" key="2">
    <source>
        <dbReference type="EMBL" id="TWS99002.1"/>
    </source>
</evidence>
<keyword evidence="1" id="KW-0472">Membrane</keyword>
<dbReference type="AlphaFoldDB" id="A0A5C5SFB9"/>
<name>A0A5C5SFB9_9STRE</name>
<gene>
    <name evidence="2" type="ORF">FRX57_02020</name>
</gene>
<feature type="transmembrane region" description="Helical" evidence="1">
    <location>
        <begin position="5"/>
        <end position="24"/>
    </location>
</feature>
<proteinExistence type="predicted"/>
<organism evidence="2 3">
    <name type="scientific">Streptococcus cuniculipharyngis</name>
    <dbReference type="NCBI Taxonomy" id="1562651"/>
    <lineage>
        <taxon>Bacteria</taxon>
        <taxon>Bacillati</taxon>
        <taxon>Bacillota</taxon>
        <taxon>Bacilli</taxon>
        <taxon>Lactobacillales</taxon>
        <taxon>Streptococcaceae</taxon>
        <taxon>Streptococcus</taxon>
    </lineage>
</organism>
<evidence type="ECO:0000313" key="3">
    <source>
        <dbReference type="Proteomes" id="UP000317430"/>
    </source>
</evidence>
<evidence type="ECO:0008006" key="4">
    <source>
        <dbReference type="Google" id="ProtNLM"/>
    </source>
</evidence>
<feature type="transmembrane region" description="Helical" evidence="1">
    <location>
        <begin position="182"/>
        <end position="202"/>
    </location>
</feature>
<feature type="transmembrane region" description="Helical" evidence="1">
    <location>
        <begin position="71"/>
        <end position="90"/>
    </location>
</feature>
<dbReference type="NCBIfam" id="NF038065">
    <property type="entry name" value="Pr6Pr"/>
    <property type="match status" value="1"/>
</dbReference>
<keyword evidence="3" id="KW-1185">Reference proteome</keyword>